<protein>
    <submittedName>
        <fullName evidence="1">DNA methyltransferase 1-associated protein</fullName>
    </submittedName>
</protein>
<dbReference type="EnsemblPlants" id="PGSC0003DMT400023380">
    <property type="protein sequence ID" value="PGSC0003DMT400023380"/>
    <property type="gene ID" value="PGSC0003DMG400009054"/>
</dbReference>
<reference evidence="2" key="1">
    <citation type="journal article" date="2011" name="Nature">
        <title>Genome sequence and analysis of the tuber crop potato.</title>
        <authorList>
            <consortium name="The Potato Genome Sequencing Consortium"/>
        </authorList>
    </citation>
    <scope>NUCLEOTIDE SEQUENCE [LARGE SCALE GENOMIC DNA]</scope>
    <source>
        <strain evidence="2">cv. DM1-3 516 R44</strain>
    </source>
</reference>
<dbReference type="Proteomes" id="UP000011115">
    <property type="component" value="Unassembled WGS sequence"/>
</dbReference>
<reference evidence="1" key="2">
    <citation type="submission" date="2015-06" db="UniProtKB">
        <authorList>
            <consortium name="EnsemblPlants"/>
        </authorList>
    </citation>
    <scope>IDENTIFICATION</scope>
    <source>
        <strain evidence="1">DM1-3 516 R44</strain>
    </source>
</reference>
<organism evidence="1 2">
    <name type="scientific">Solanum tuberosum</name>
    <name type="common">Potato</name>
    <dbReference type="NCBI Taxonomy" id="4113"/>
    <lineage>
        <taxon>Eukaryota</taxon>
        <taxon>Viridiplantae</taxon>
        <taxon>Streptophyta</taxon>
        <taxon>Embryophyta</taxon>
        <taxon>Tracheophyta</taxon>
        <taxon>Spermatophyta</taxon>
        <taxon>Magnoliopsida</taxon>
        <taxon>eudicotyledons</taxon>
        <taxon>Gunneridae</taxon>
        <taxon>Pentapetalae</taxon>
        <taxon>asterids</taxon>
        <taxon>lamiids</taxon>
        <taxon>Solanales</taxon>
        <taxon>Solanaceae</taxon>
        <taxon>Solanoideae</taxon>
        <taxon>Solaneae</taxon>
        <taxon>Solanum</taxon>
    </lineage>
</organism>
<sequence>MTTVFTSILSEEANDPILLMLVLKIRYNTKRQKAHLIGKVHILKHLVHLLSVRNVLRTKIEHSFPILQVLEGKELVKRTRNARGLDDYQKFHLHQHSQNGLAS</sequence>
<dbReference type="OrthoDB" id="19740at2759"/>
<gene>
    <name evidence="1" type="primary">LOC102592914</name>
</gene>
<evidence type="ECO:0000313" key="2">
    <source>
        <dbReference type="Proteomes" id="UP000011115"/>
    </source>
</evidence>
<name>M1AI90_SOLTU</name>
<dbReference type="HOGENOM" id="CLU_2268559_0_0_1"/>
<proteinExistence type="predicted"/>
<accession>M1AI90</accession>
<dbReference type="ExpressionAtlas" id="M1AI90">
    <property type="expression patterns" value="baseline"/>
</dbReference>
<dbReference type="Gramene" id="PGSC0003DMT400023380">
    <property type="protein sequence ID" value="PGSC0003DMT400023380"/>
    <property type="gene ID" value="PGSC0003DMG400009054"/>
</dbReference>
<evidence type="ECO:0000313" key="1">
    <source>
        <dbReference type="EnsemblPlants" id="PGSC0003DMT400023380"/>
    </source>
</evidence>
<dbReference type="AlphaFoldDB" id="M1AI90"/>
<keyword evidence="2" id="KW-1185">Reference proteome</keyword>